<name>A0A1T2CG15_SOVGS</name>
<gene>
    <name evidence="1" type="ORF">BOV88_13705</name>
</gene>
<proteinExistence type="predicted"/>
<sequence>MYTQQFKTLTRKLSVTRVVFREEIYLGLYSPLPDRQDFPGQYISLDQNIVKLHYDTTKSFLFLKRFTV</sequence>
<accession>A0A1T2CG15</accession>
<protein>
    <submittedName>
        <fullName evidence="1">Uncharacterized protein</fullName>
    </submittedName>
</protein>
<evidence type="ECO:0000313" key="2">
    <source>
        <dbReference type="Proteomes" id="UP000190962"/>
    </source>
</evidence>
<dbReference type="Proteomes" id="UP000190962">
    <property type="component" value="Unassembled WGS sequence"/>
</dbReference>
<dbReference type="AlphaFoldDB" id="A0A1T2CG15"/>
<evidence type="ECO:0000313" key="1">
    <source>
        <dbReference type="EMBL" id="OOY33731.1"/>
    </source>
</evidence>
<dbReference type="EMBL" id="MPNX01000074">
    <property type="protein sequence ID" value="OOY33731.1"/>
    <property type="molecule type" value="Genomic_DNA"/>
</dbReference>
<comment type="caution">
    <text evidence="1">The sequence shown here is derived from an EMBL/GenBank/DDBJ whole genome shotgun (WGS) entry which is preliminary data.</text>
</comment>
<reference evidence="1 2" key="1">
    <citation type="submission" date="2016-11" db="EMBL/GenBank/DDBJ databases">
        <title>Mixed transmission modes and dynamic genome evolution in an obligate animal-bacterial symbiosis.</title>
        <authorList>
            <person name="Russell S.L."/>
            <person name="Corbett-Detig R.B."/>
            <person name="Cavanaugh C.M."/>
        </authorList>
    </citation>
    <scope>NUCLEOTIDE SEQUENCE [LARGE SCALE GENOMIC DNA]</scope>
    <source>
        <strain evidence="1">MA-KB16</strain>
    </source>
</reference>
<organism evidence="1 2">
    <name type="scientific">Solemya velum gill symbiont</name>
    <dbReference type="NCBI Taxonomy" id="2340"/>
    <lineage>
        <taxon>Bacteria</taxon>
        <taxon>Pseudomonadati</taxon>
        <taxon>Pseudomonadota</taxon>
        <taxon>Gammaproteobacteria</taxon>
        <taxon>sulfur-oxidizing symbionts</taxon>
    </lineage>
</organism>